<proteinExistence type="predicted"/>
<name>A0A4V6A1A6_STECR</name>
<keyword evidence="2" id="KW-1185">Reference proteome</keyword>
<accession>A0A4V6A1A6</accession>
<evidence type="ECO:0000313" key="2">
    <source>
        <dbReference type="Proteomes" id="UP000298663"/>
    </source>
</evidence>
<dbReference type="EMBL" id="AZBU02000006">
    <property type="protein sequence ID" value="TKR73975.1"/>
    <property type="molecule type" value="Genomic_DNA"/>
</dbReference>
<comment type="caution">
    <text evidence="1">The sequence shown here is derived from an EMBL/GenBank/DDBJ whole genome shotgun (WGS) entry which is preliminary data.</text>
</comment>
<dbReference type="AlphaFoldDB" id="A0A4V6A1A6"/>
<evidence type="ECO:0000313" key="1">
    <source>
        <dbReference type="EMBL" id="TKR73975.1"/>
    </source>
</evidence>
<protein>
    <submittedName>
        <fullName evidence="1">Uncharacterized protein</fullName>
    </submittedName>
</protein>
<sequence length="73" mass="8812">MNLCRRQPHHVLWMHRLPVEEADGVCCQHSVDLWFIYRKENATLETCVAEVYETPQFLRRQKLFLEVKNNVNQ</sequence>
<dbReference type="Proteomes" id="UP000298663">
    <property type="component" value="Unassembled WGS sequence"/>
</dbReference>
<reference evidence="1 2" key="2">
    <citation type="journal article" date="2019" name="G3 (Bethesda)">
        <title>Hybrid Assembly of the Genome of the Entomopathogenic Nematode Steinernema carpocapsae Identifies the X-Chromosome.</title>
        <authorList>
            <person name="Serra L."/>
            <person name="Macchietto M."/>
            <person name="Macias-Munoz A."/>
            <person name="McGill C.J."/>
            <person name="Rodriguez I.M."/>
            <person name="Rodriguez B."/>
            <person name="Murad R."/>
            <person name="Mortazavi A."/>
        </authorList>
    </citation>
    <scope>NUCLEOTIDE SEQUENCE [LARGE SCALE GENOMIC DNA]</scope>
    <source>
        <strain evidence="1 2">ALL</strain>
    </source>
</reference>
<reference evidence="1 2" key="1">
    <citation type="journal article" date="2015" name="Genome Biol.">
        <title>Comparative genomics of Steinernema reveals deeply conserved gene regulatory networks.</title>
        <authorList>
            <person name="Dillman A.R."/>
            <person name="Macchietto M."/>
            <person name="Porter C.F."/>
            <person name="Rogers A."/>
            <person name="Williams B."/>
            <person name="Antoshechkin I."/>
            <person name="Lee M.M."/>
            <person name="Goodwin Z."/>
            <person name="Lu X."/>
            <person name="Lewis E.E."/>
            <person name="Goodrich-Blair H."/>
            <person name="Stock S.P."/>
            <person name="Adams B.J."/>
            <person name="Sternberg P.W."/>
            <person name="Mortazavi A."/>
        </authorList>
    </citation>
    <scope>NUCLEOTIDE SEQUENCE [LARGE SCALE GENOMIC DNA]</scope>
    <source>
        <strain evidence="1 2">ALL</strain>
    </source>
</reference>
<organism evidence="1 2">
    <name type="scientific">Steinernema carpocapsae</name>
    <name type="common">Entomopathogenic nematode</name>
    <dbReference type="NCBI Taxonomy" id="34508"/>
    <lineage>
        <taxon>Eukaryota</taxon>
        <taxon>Metazoa</taxon>
        <taxon>Ecdysozoa</taxon>
        <taxon>Nematoda</taxon>
        <taxon>Chromadorea</taxon>
        <taxon>Rhabditida</taxon>
        <taxon>Tylenchina</taxon>
        <taxon>Panagrolaimomorpha</taxon>
        <taxon>Strongyloidoidea</taxon>
        <taxon>Steinernematidae</taxon>
        <taxon>Steinernema</taxon>
    </lineage>
</organism>
<gene>
    <name evidence="1" type="ORF">L596_021210</name>
</gene>